<evidence type="ECO:0000256" key="5">
    <source>
        <dbReference type="ARBA" id="ARBA00022989"/>
    </source>
</evidence>
<evidence type="ECO:0000313" key="9">
    <source>
        <dbReference type="EMBL" id="RLM58954.1"/>
    </source>
</evidence>
<evidence type="ECO:0000256" key="2">
    <source>
        <dbReference type="ARBA" id="ARBA00009177"/>
    </source>
</evidence>
<dbReference type="GO" id="GO:0010329">
    <property type="term" value="F:auxin efflux transmembrane transporter activity"/>
    <property type="evidence" value="ECO:0007669"/>
    <property type="project" value="TreeGrafter"/>
</dbReference>
<comment type="similarity">
    <text evidence="2">Belongs to the auxin efflux carrier (TC 2.A.69.1) family.</text>
</comment>
<evidence type="ECO:0000256" key="3">
    <source>
        <dbReference type="ARBA" id="ARBA00022448"/>
    </source>
</evidence>
<feature type="transmembrane region" description="Helical" evidence="8">
    <location>
        <begin position="57"/>
        <end position="78"/>
    </location>
</feature>
<evidence type="ECO:0000256" key="4">
    <source>
        <dbReference type="ARBA" id="ARBA00022692"/>
    </source>
</evidence>
<dbReference type="AlphaFoldDB" id="A0A3L6PJ83"/>
<dbReference type="GO" id="GO:0005783">
    <property type="term" value="C:endoplasmic reticulum"/>
    <property type="evidence" value="ECO:0007669"/>
    <property type="project" value="TreeGrafter"/>
</dbReference>
<dbReference type="OrthoDB" id="2133778at2759"/>
<comment type="subcellular location">
    <subcellularLocation>
        <location evidence="1">Membrane</location>
        <topology evidence="1">Multi-pass membrane protein</topology>
    </subcellularLocation>
</comment>
<dbReference type="InterPro" id="IPR004776">
    <property type="entry name" value="Mem_transp_PIN-like"/>
</dbReference>
<keyword evidence="10" id="KW-1185">Reference proteome</keyword>
<dbReference type="Proteomes" id="UP000275267">
    <property type="component" value="Unassembled WGS sequence"/>
</dbReference>
<sequence length="79" mass="8336">MALKFLVGPVVVLLTSVAIGLHGILLRIVVVQAALPPAVNSFVYAEEYKVHADIMSTGVILGTLISLSVTIVYCMLLGL</sequence>
<keyword evidence="6 8" id="KW-0472">Membrane</keyword>
<keyword evidence="5 8" id="KW-1133">Transmembrane helix</keyword>
<gene>
    <name evidence="9" type="ORF">C2845_PM18G03940</name>
</gene>
<dbReference type="GO" id="GO:0009734">
    <property type="term" value="P:auxin-activated signaling pathway"/>
    <property type="evidence" value="ECO:0007669"/>
    <property type="project" value="UniProtKB-KW"/>
</dbReference>
<keyword evidence="3" id="KW-0813">Transport</keyword>
<dbReference type="PANTHER" id="PTHR31752">
    <property type="entry name" value="AUXIN EFFLUX CARRIER COMPONENT 1B-RELATED"/>
    <property type="match status" value="1"/>
</dbReference>
<keyword evidence="7" id="KW-0927">Auxin signaling pathway</keyword>
<evidence type="ECO:0000256" key="7">
    <source>
        <dbReference type="ARBA" id="ARBA00023294"/>
    </source>
</evidence>
<dbReference type="GO" id="GO:0005886">
    <property type="term" value="C:plasma membrane"/>
    <property type="evidence" value="ECO:0007669"/>
    <property type="project" value="TreeGrafter"/>
</dbReference>
<dbReference type="GO" id="GO:0009926">
    <property type="term" value="P:auxin polar transport"/>
    <property type="evidence" value="ECO:0007669"/>
    <property type="project" value="TreeGrafter"/>
</dbReference>
<evidence type="ECO:0000256" key="8">
    <source>
        <dbReference type="SAM" id="Phobius"/>
    </source>
</evidence>
<accession>A0A3L6PJ83</accession>
<protein>
    <submittedName>
        <fullName evidence="9">Auxin efflux carrier component 5</fullName>
    </submittedName>
</protein>
<keyword evidence="4 8" id="KW-0812">Transmembrane</keyword>
<comment type="caution">
    <text evidence="9">The sequence shown here is derived from an EMBL/GenBank/DDBJ whole genome shotgun (WGS) entry which is preliminary data.</text>
</comment>
<reference evidence="10" key="1">
    <citation type="journal article" date="2019" name="Nat. Commun.">
        <title>The genome of broomcorn millet.</title>
        <authorList>
            <person name="Zou C."/>
            <person name="Miki D."/>
            <person name="Li D."/>
            <person name="Tang Q."/>
            <person name="Xiao L."/>
            <person name="Rajput S."/>
            <person name="Deng P."/>
            <person name="Jia W."/>
            <person name="Huang R."/>
            <person name="Zhang M."/>
            <person name="Sun Y."/>
            <person name="Hu J."/>
            <person name="Fu X."/>
            <person name="Schnable P.S."/>
            <person name="Li F."/>
            <person name="Zhang H."/>
            <person name="Feng B."/>
            <person name="Zhu X."/>
            <person name="Liu R."/>
            <person name="Schnable J.C."/>
            <person name="Zhu J.-K."/>
            <person name="Zhang H."/>
        </authorList>
    </citation>
    <scope>NUCLEOTIDE SEQUENCE [LARGE SCALE GENOMIC DNA]</scope>
</reference>
<evidence type="ECO:0000313" key="10">
    <source>
        <dbReference type="Proteomes" id="UP000275267"/>
    </source>
</evidence>
<dbReference type="InterPro" id="IPR051107">
    <property type="entry name" value="Auxin_Efflux_Carrier"/>
</dbReference>
<evidence type="ECO:0000256" key="6">
    <source>
        <dbReference type="ARBA" id="ARBA00023136"/>
    </source>
</evidence>
<dbReference type="EMBL" id="PQIB02000017">
    <property type="protein sequence ID" value="RLM58954.1"/>
    <property type="molecule type" value="Genomic_DNA"/>
</dbReference>
<dbReference type="STRING" id="4540.A0A3L6PJ83"/>
<organism evidence="9 10">
    <name type="scientific">Panicum miliaceum</name>
    <name type="common">Proso millet</name>
    <name type="synonym">Broomcorn millet</name>
    <dbReference type="NCBI Taxonomy" id="4540"/>
    <lineage>
        <taxon>Eukaryota</taxon>
        <taxon>Viridiplantae</taxon>
        <taxon>Streptophyta</taxon>
        <taxon>Embryophyta</taxon>
        <taxon>Tracheophyta</taxon>
        <taxon>Spermatophyta</taxon>
        <taxon>Magnoliopsida</taxon>
        <taxon>Liliopsida</taxon>
        <taxon>Poales</taxon>
        <taxon>Poaceae</taxon>
        <taxon>PACMAD clade</taxon>
        <taxon>Panicoideae</taxon>
        <taxon>Panicodae</taxon>
        <taxon>Paniceae</taxon>
        <taxon>Panicinae</taxon>
        <taxon>Panicum</taxon>
        <taxon>Panicum sect. Panicum</taxon>
    </lineage>
</organism>
<name>A0A3L6PJ83_PANMI</name>
<proteinExistence type="inferred from homology"/>
<dbReference type="Pfam" id="PF03547">
    <property type="entry name" value="Mem_trans"/>
    <property type="match status" value="1"/>
</dbReference>
<evidence type="ECO:0000256" key="1">
    <source>
        <dbReference type="ARBA" id="ARBA00004141"/>
    </source>
</evidence>
<dbReference type="PANTHER" id="PTHR31752:SF45">
    <property type="entry name" value="AUXIN EFFLUX CARRIER COMPONENT 9-RELATED"/>
    <property type="match status" value="1"/>
</dbReference>